<protein>
    <submittedName>
        <fullName evidence="2">Uncharacterized protein</fullName>
    </submittedName>
</protein>
<dbReference type="AlphaFoldDB" id="A0AAD8V9N3"/>
<evidence type="ECO:0000256" key="1">
    <source>
        <dbReference type="SAM" id="MobiDB-lite"/>
    </source>
</evidence>
<feature type="region of interest" description="Disordered" evidence="1">
    <location>
        <begin position="1"/>
        <end position="56"/>
    </location>
</feature>
<sequence length="90" mass="9840">MSITSSRKRQVAISRTSSSSSSSRISDGQKCKFSPRLNRPRASSTDAVPRLSPCRPGLDQALRLANRGVRNAPTGSPRRVCPSGVWMIWI</sequence>
<gene>
    <name evidence="2" type="ORF">LY79DRAFT_142609</name>
</gene>
<name>A0AAD8V9N3_9PEZI</name>
<comment type="caution">
    <text evidence="2">The sequence shown here is derived from an EMBL/GenBank/DDBJ whole genome shotgun (WGS) entry which is preliminary data.</text>
</comment>
<reference evidence="2" key="1">
    <citation type="submission" date="2021-06" db="EMBL/GenBank/DDBJ databases">
        <title>Comparative genomics, transcriptomics and evolutionary studies reveal genomic signatures of adaptation to plant cell wall in hemibiotrophic fungi.</title>
        <authorList>
            <consortium name="DOE Joint Genome Institute"/>
            <person name="Baroncelli R."/>
            <person name="Diaz J.F."/>
            <person name="Benocci T."/>
            <person name="Peng M."/>
            <person name="Battaglia E."/>
            <person name="Haridas S."/>
            <person name="Andreopoulos W."/>
            <person name="Labutti K."/>
            <person name="Pangilinan J."/>
            <person name="Floch G.L."/>
            <person name="Makela M.R."/>
            <person name="Henrissat B."/>
            <person name="Grigoriev I.V."/>
            <person name="Crouch J.A."/>
            <person name="De Vries R.P."/>
            <person name="Sukno S.A."/>
            <person name="Thon M.R."/>
        </authorList>
    </citation>
    <scope>NUCLEOTIDE SEQUENCE</scope>
    <source>
        <strain evidence="2">CBS 125086</strain>
    </source>
</reference>
<keyword evidence="3" id="KW-1185">Reference proteome</keyword>
<feature type="compositionally biased region" description="Low complexity" evidence="1">
    <location>
        <begin position="13"/>
        <end position="26"/>
    </location>
</feature>
<dbReference type="RefSeq" id="XP_060420081.1">
    <property type="nucleotide sequence ID" value="XM_060550969.1"/>
</dbReference>
<accession>A0AAD8V9N3</accession>
<proteinExistence type="predicted"/>
<dbReference type="Proteomes" id="UP001230504">
    <property type="component" value="Unassembled WGS sequence"/>
</dbReference>
<evidence type="ECO:0000313" key="3">
    <source>
        <dbReference type="Proteomes" id="UP001230504"/>
    </source>
</evidence>
<dbReference type="GeneID" id="85435209"/>
<feature type="compositionally biased region" description="Basic residues" evidence="1">
    <location>
        <begin position="1"/>
        <end position="10"/>
    </location>
</feature>
<evidence type="ECO:0000313" key="2">
    <source>
        <dbReference type="EMBL" id="KAK1599492.1"/>
    </source>
</evidence>
<organism evidence="2 3">
    <name type="scientific">Colletotrichum navitas</name>
    <dbReference type="NCBI Taxonomy" id="681940"/>
    <lineage>
        <taxon>Eukaryota</taxon>
        <taxon>Fungi</taxon>
        <taxon>Dikarya</taxon>
        <taxon>Ascomycota</taxon>
        <taxon>Pezizomycotina</taxon>
        <taxon>Sordariomycetes</taxon>
        <taxon>Hypocreomycetidae</taxon>
        <taxon>Glomerellales</taxon>
        <taxon>Glomerellaceae</taxon>
        <taxon>Colletotrichum</taxon>
        <taxon>Colletotrichum graminicola species complex</taxon>
    </lineage>
</organism>
<dbReference type="EMBL" id="JAHLJV010000002">
    <property type="protein sequence ID" value="KAK1599492.1"/>
    <property type="molecule type" value="Genomic_DNA"/>
</dbReference>